<dbReference type="SUPFAM" id="SSF46565">
    <property type="entry name" value="Chaperone J-domain"/>
    <property type="match status" value="1"/>
</dbReference>
<dbReference type="PANTHER" id="PTHR44733">
    <property type="entry name" value="DNAJ HOMOLOG SUBFAMILY C MEMBER 22"/>
    <property type="match status" value="1"/>
</dbReference>
<dbReference type="InterPro" id="IPR001623">
    <property type="entry name" value="DnaJ_domain"/>
</dbReference>
<protein>
    <submittedName>
        <fullName evidence="2">KTSC domain-containing protein</fullName>
    </submittedName>
</protein>
<sequence length="149" mass="17525">MKRIAAYKKLFQVEEEITLSQLKTTYRKLVKEWHPDKYQEADPLKAEAEQRSLEIIDAYHFLVSIAPETLEQNREEYQETINTSMIADYHYKGLTLKVTFLNGQVFEYFGVPNNVYKKLNQSATPERFARRHIFTAHTYRMAGKGTVEV</sequence>
<name>A0A556N0M2_9FLAO</name>
<dbReference type="AlphaFoldDB" id="A0A556N0M2"/>
<dbReference type="Proteomes" id="UP000316008">
    <property type="component" value="Unassembled WGS sequence"/>
</dbReference>
<keyword evidence="3" id="KW-1185">Reference proteome</keyword>
<dbReference type="PANTHER" id="PTHR44733:SF1">
    <property type="entry name" value="DNAJ HOMOLOG SUBFAMILY C MEMBER 22"/>
    <property type="match status" value="1"/>
</dbReference>
<dbReference type="Gene3D" id="1.10.287.110">
    <property type="entry name" value="DnaJ domain"/>
    <property type="match status" value="1"/>
</dbReference>
<feature type="domain" description="J" evidence="1">
    <location>
        <begin position="6"/>
        <end position="81"/>
    </location>
</feature>
<dbReference type="CDD" id="cd06257">
    <property type="entry name" value="DnaJ"/>
    <property type="match status" value="1"/>
</dbReference>
<proteinExistence type="predicted"/>
<evidence type="ECO:0000313" key="2">
    <source>
        <dbReference type="EMBL" id="TSJ45727.1"/>
    </source>
</evidence>
<dbReference type="SMART" id="SM00271">
    <property type="entry name" value="DnaJ"/>
    <property type="match status" value="1"/>
</dbReference>
<dbReference type="EMBL" id="VLPL01000003">
    <property type="protein sequence ID" value="TSJ45727.1"/>
    <property type="molecule type" value="Genomic_DNA"/>
</dbReference>
<dbReference type="PROSITE" id="PS50076">
    <property type="entry name" value="DNAJ_2"/>
    <property type="match status" value="1"/>
</dbReference>
<dbReference type="GO" id="GO:0016020">
    <property type="term" value="C:membrane"/>
    <property type="evidence" value="ECO:0007669"/>
    <property type="project" value="TreeGrafter"/>
</dbReference>
<gene>
    <name evidence="2" type="ORF">FO442_08235</name>
</gene>
<reference evidence="2 3" key="1">
    <citation type="submission" date="2019-07" db="EMBL/GenBank/DDBJ databases">
        <authorList>
            <person name="Huq M.A."/>
        </authorList>
    </citation>
    <scope>NUCLEOTIDE SEQUENCE [LARGE SCALE GENOMIC DNA]</scope>
    <source>
        <strain evidence="2 3">MAH-3</strain>
    </source>
</reference>
<dbReference type="RefSeq" id="WP_144332683.1">
    <property type="nucleotide sequence ID" value="NZ_VLPL01000003.1"/>
</dbReference>
<dbReference type="Pfam" id="PF00226">
    <property type="entry name" value="DnaJ"/>
    <property type="match status" value="1"/>
</dbReference>
<dbReference type="InterPro" id="IPR036869">
    <property type="entry name" value="J_dom_sf"/>
</dbReference>
<organism evidence="2 3">
    <name type="scientific">Fluviicola chungangensis</name>
    <dbReference type="NCBI Taxonomy" id="2597671"/>
    <lineage>
        <taxon>Bacteria</taxon>
        <taxon>Pseudomonadati</taxon>
        <taxon>Bacteroidota</taxon>
        <taxon>Flavobacteriia</taxon>
        <taxon>Flavobacteriales</taxon>
        <taxon>Crocinitomicaceae</taxon>
        <taxon>Fluviicola</taxon>
    </lineage>
</organism>
<evidence type="ECO:0000259" key="1">
    <source>
        <dbReference type="PROSITE" id="PS50076"/>
    </source>
</evidence>
<dbReference type="Pfam" id="PF13619">
    <property type="entry name" value="KTSC"/>
    <property type="match status" value="1"/>
</dbReference>
<accession>A0A556N0M2</accession>
<dbReference type="OrthoDB" id="665715at2"/>
<dbReference type="InterPro" id="IPR025309">
    <property type="entry name" value="KTSC_dom"/>
</dbReference>
<comment type="caution">
    <text evidence="2">The sequence shown here is derived from an EMBL/GenBank/DDBJ whole genome shotgun (WGS) entry which is preliminary data.</text>
</comment>
<evidence type="ECO:0000313" key="3">
    <source>
        <dbReference type="Proteomes" id="UP000316008"/>
    </source>
</evidence>